<feature type="transmembrane region" description="Helical" evidence="2">
    <location>
        <begin position="114"/>
        <end position="131"/>
    </location>
</feature>
<feature type="compositionally biased region" description="Low complexity" evidence="1">
    <location>
        <begin position="148"/>
        <end position="163"/>
    </location>
</feature>
<name>A0AAD8N351_9APIA</name>
<reference evidence="3" key="2">
    <citation type="submission" date="2023-05" db="EMBL/GenBank/DDBJ databases">
        <authorList>
            <person name="Schelkunov M.I."/>
        </authorList>
    </citation>
    <scope>NUCLEOTIDE SEQUENCE</scope>
    <source>
        <strain evidence="3">Hsosn_3</strain>
        <tissue evidence="3">Leaf</tissue>
    </source>
</reference>
<evidence type="ECO:0000256" key="1">
    <source>
        <dbReference type="SAM" id="MobiDB-lite"/>
    </source>
</evidence>
<accession>A0AAD8N351</accession>
<sequence length="470" mass="52484">MAGMLMRSDVILRSQLFITSPPAAAKSFYPPARVCFRRNTLSLSSGVDRRLVLSVPPHKLNNVNYYYNAPDSYLHMLDKKINKPFVVNNKQQSVIDSTCDNNTNCSSTNVIKKTLVNTIASMLLFGFLALMSTTTTFRTPAFAASLTSSSSLPSLSSSSTPNSDCKEECDNISNQTRDLIEEVWIKIIVIILSIILSPLMVAMFLAIVPGFKYYIELCRDTKEKSVLMLQVGVLDETRELQRELKSITQVATTSNLDGMELKGVVRALLQCYDSCRFAYLSVTQCISDEMKYGNNFAEMMDSFDKHPEAVINLYDLFKYCAKSLAKFVHLALIKGIKKINYDGKCSKQLFAEVLTGELAKYDKDEETLASVDDMKNEEEAVGKAHSMVDNDYLVVTILVLARGVYSIPPLQCNTEHVKTVLQKFSSIPKSKIESLQVLLTPQTEDEGISEQGLHRTFPLLKPLTLSGLEN</sequence>
<dbReference type="Pfam" id="PF07466">
    <property type="entry name" value="DUF1517"/>
    <property type="match status" value="2"/>
</dbReference>
<dbReference type="InterPro" id="IPR053023">
    <property type="entry name" value="FLAP_modulator"/>
</dbReference>
<dbReference type="GO" id="GO:0009507">
    <property type="term" value="C:chloroplast"/>
    <property type="evidence" value="ECO:0007669"/>
    <property type="project" value="TreeGrafter"/>
</dbReference>
<keyword evidence="4" id="KW-1185">Reference proteome</keyword>
<feature type="region of interest" description="Disordered" evidence="1">
    <location>
        <begin position="148"/>
        <end position="168"/>
    </location>
</feature>
<gene>
    <name evidence="3" type="ORF">POM88_013860</name>
</gene>
<dbReference type="AlphaFoldDB" id="A0AAD8N351"/>
<dbReference type="Proteomes" id="UP001237642">
    <property type="component" value="Unassembled WGS sequence"/>
</dbReference>
<evidence type="ECO:0000256" key="2">
    <source>
        <dbReference type="SAM" id="Phobius"/>
    </source>
</evidence>
<keyword evidence="2" id="KW-1133">Transmembrane helix</keyword>
<evidence type="ECO:0000313" key="3">
    <source>
        <dbReference type="EMBL" id="KAK1394804.1"/>
    </source>
</evidence>
<dbReference type="PANTHER" id="PTHR33975:SF2">
    <property type="entry name" value="MYELIN-ASSOCIATED OLIGODENDROCYTE BASIC PROTEIN"/>
    <property type="match status" value="1"/>
</dbReference>
<feature type="transmembrane region" description="Helical" evidence="2">
    <location>
        <begin position="183"/>
        <end position="208"/>
    </location>
</feature>
<keyword evidence="2" id="KW-0472">Membrane</keyword>
<dbReference type="PANTHER" id="PTHR33975">
    <property type="entry name" value="MYELIN-ASSOCIATED OLIGODENDROCYTE BASIC PROTEIN"/>
    <property type="match status" value="1"/>
</dbReference>
<dbReference type="InterPro" id="IPR010903">
    <property type="entry name" value="DUF1517"/>
</dbReference>
<reference evidence="3" key="1">
    <citation type="submission" date="2023-02" db="EMBL/GenBank/DDBJ databases">
        <title>Genome of toxic invasive species Heracleum sosnowskyi carries increased number of genes despite the absence of recent whole-genome duplications.</title>
        <authorList>
            <person name="Schelkunov M."/>
            <person name="Shtratnikova V."/>
            <person name="Makarenko M."/>
            <person name="Klepikova A."/>
            <person name="Omelchenko D."/>
            <person name="Novikova G."/>
            <person name="Obukhova E."/>
            <person name="Bogdanov V."/>
            <person name="Penin A."/>
            <person name="Logacheva M."/>
        </authorList>
    </citation>
    <scope>NUCLEOTIDE SEQUENCE</scope>
    <source>
        <strain evidence="3">Hsosn_3</strain>
        <tissue evidence="3">Leaf</tissue>
    </source>
</reference>
<protein>
    <submittedName>
        <fullName evidence="3">Uncharacterized protein</fullName>
    </submittedName>
</protein>
<keyword evidence="2" id="KW-0812">Transmembrane</keyword>
<organism evidence="3 4">
    <name type="scientific">Heracleum sosnowskyi</name>
    <dbReference type="NCBI Taxonomy" id="360622"/>
    <lineage>
        <taxon>Eukaryota</taxon>
        <taxon>Viridiplantae</taxon>
        <taxon>Streptophyta</taxon>
        <taxon>Embryophyta</taxon>
        <taxon>Tracheophyta</taxon>
        <taxon>Spermatophyta</taxon>
        <taxon>Magnoliopsida</taxon>
        <taxon>eudicotyledons</taxon>
        <taxon>Gunneridae</taxon>
        <taxon>Pentapetalae</taxon>
        <taxon>asterids</taxon>
        <taxon>campanulids</taxon>
        <taxon>Apiales</taxon>
        <taxon>Apiaceae</taxon>
        <taxon>Apioideae</taxon>
        <taxon>apioid superclade</taxon>
        <taxon>Tordylieae</taxon>
        <taxon>Tordyliinae</taxon>
        <taxon>Heracleum</taxon>
    </lineage>
</organism>
<evidence type="ECO:0000313" key="4">
    <source>
        <dbReference type="Proteomes" id="UP001237642"/>
    </source>
</evidence>
<proteinExistence type="predicted"/>
<dbReference type="EMBL" id="JAUIZM010000003">
    <property type="protein sequence ID" value="KAK1394804.1"/>
    <property type="molecule type" value="Genomic_DNA"/>
</dbReference>
<comment type="caution">
    <text evidence="3">The sequence shown here is derived from an EMBL/GenBank/DDBJ whole genome shotgun (WGS) entry which is preliminary data.</text>
</comment>